<evidence type="ECO:0000313" key="2">
    <source>
        <dbReference type="Ensembl" id="ENSPCLP00000019657.1"/>
    </source>
</evidence>
<dbReference type="AlphaFoldDB" id="A0A669QFN1"/>
<sequence>MGSQWVLWDPNGLYGFPINSVGSQCLLWGLNGSYGVPTGSPRPPHQSKLIAGKIIPAIATTTAAVVGLACLELYKVVQGHRRLSSYRNAFLNLALPFVAFSEPLACPRNKVSPISGPIDGPIAGPIAGPIGVGIGGLGGGPMGGGSSTWRCPSAPSLSPPGLPPE</sequence>
<keyword evidence="3" id="KW-1185">Reference proteome</keyword>
<dbReference type="InterPro" id="IPR042063">
    <property type="entry name" value="Ubi_acti_E1_SCCH"/>
</dbReference>
<evidence type="ECO:0000313" key="3">
    <source>
        <dbReference type="Proteomes" id="UP000472261"/>
    </source>
</evidence>
<dbReference type="Gene3D" id="1.10.10.2660">
    <property type="entry name" value="Ubiquitin-activating enzyme E1, SCCH domain"/>
    <property type="match status" value="1"/>
</dbReference>
<dbReference type="Ensembl" id="ENSPCLT00000026241.1">
    <property type="protein sequence ID" value="ENSPCLP00000019657.1"/>
    <property type="gene ID" value="ENSPCLG00000016505.1"/>
</dbReference>
<proteinExistence type="predicted"/>
<reference evidence="2" key="2">
    <citation type="submission" date="2025-09" db="UniProtKB">
        <authorList>
            <consortium name="Ensembl"/>
        </authorList>
    </citation>
    <scope>IDENTIFICATION</scope>
</reference>
<feature type="region of interest" description="Disordered" evidence="1">
    <location>
        <begin position="143"/>
        <end position="165"/>
    </location>
</feature>
<evidence type="ECO:0000256" key="1">
    <source>
        <dbReference type="SAM" id="MobiDB-lite"/>
    </source>
</evidence>
<accession>A0A669QFN1</accession>
<organism evidence="2 3">
    <name type="scientific">Phasianus colchicus</name>
    <name type="common">Common pheasant</name>
    <dbReference type="NCBI Taxonomy" id="9054"/>
    <lineage>
        <taxon>Eukaryota</taxon>
        <taxon>Metazoa</taxon>
        <taxon>Chordata</taxon>
        <taxon>Craniata</taxon>
        <taxon>Vertebrata</taxon>
        <taxon>Euteleostomi</taxon>
        <taxon>Archelosauria</taxon>
        <taxon>Archosauria</taxon>
        <taxon>Dinosauria</taxon>
        <taxon>Saurischia</taxon>
        <taxon>Theropoda</taxon>
        <taxon>Coelurosauria</taxon>
        <taxon>Aves</taxon>
        <taxon>Neognathae</taxon>
        <taxon>Galloanserae</taxon>
        <taxon>Galliformes</taxon>
        <taxon>Phasianidae</taxon>
        <taxon>Phasianinae</taxon>
        <taxon>Phasianus</taxon>
    </lineage>
</organism>
<dbReference type="SUPFAM" id="SSF69572">
    <property type="entry name" value="Activating enzymes of the ubiquitin-like proteins"/>
    <property type="match status" value="1"/>
</dbReference>
<dbReference type="InterPro" id="IPR035985">
    <property type="entry name" value="Ubiquitin-activating_enz"/>
</dbReference>
<name>A0A669QFN1_PHACC</name>
<reference evidence="2" key="1">
    <citation type="submission" date="2025-08" db="UniProtKB">
        <authorList>
            <consortium name="Ensembl"/>
        </authorList>
    </citation>
    <scope>IDENTIFICATION</scope>
</reference>
<dbReference type="GO" id="GO:0008641">
    <property type="term" value="F:ubiquitin-like modifier activating enzyme activity"/>
    <property type="evidence" value="ECO:0007669"/>
    <property type="project" value="InterPro"/>
</dbReference>
<dbReference type="Gene3D" id="3.40.50.720">
    <property type="entry name" value="NAD(P)-binding Rossmann-like Domain"/>
    <property type="match status" value="1"/>
</dbReference>
<dbReference type="Proteomes" id="UP000472261">
    <property type="component" value="Unplaced"/>
</dbReference>
<protein>
    <submittedName>
        <fullName evidence="2">Uncharacterized protein</fullName>
    </submittedName>
</protein>